<dbReference type="PANTHER" id="PTHR45527:SF1">
    <property type="entry name" value="FATTY ACID SYNTHASE"/>
    <property type="match status" value="1"/>
</dbReference>
<evidence type="ECO:0000256" key="4">
    <source>
        <dbReference type="SAM" id="MobiDB-lite"/>
    </source>
</evidence>
<dbReference type="Gene3D" id="3.40.50.12780">
    <property type="entry name" value="N-terminal domain of ligase-like"/>
    <property type="match status" value="1"/>
</dbReference>
<dbReference type="SUPFAM" id="SSF47336">
    <property type="entry name" value="ACP-like"/>
    <property type="match status" value="2"/>
</dbReference>
<dbReference type="SUPFAM" id="SSF52777">
    <property type="entry name" value="CoA-dependent acyltransferases"/>
    <property type="match status" value="2"/>
</dbReference>
<dbReference type="RefSeq" id="WP_389833669.1">
    <property type="nucleotide sequence ID" value="NZ_JBIAJP010000012.1"/>
</dbReference>
<dbReference type="NCBIfam" id="TIGR01733">
    <property type="entry name" value="AA-adenyl-dom"/>
    <property type="match status" value="2"/>
</dbReference>
<evidence type="ECO:0000256" key="1">
    <source>
        <dbReference type="ARBA" id="ARBA00001957"/>
    </source>
</evidence>
<dbReference type="InterPro" id="IPR036736">
    <property type="entry name" value="ACP-like_sf"/>
</dbReference>
<comment type="cofactor">
    <cofactor evidence="1">
        <name>pantetheine 4'-phosphate</name>
        <dbReference type="ChEBI" id="CHEBI:47942"/>
    </cofactor>
</comment>
<reference evidence="6 7" key="1">
    <citation type="submission" date="2024-10" db="EMBL/GenBank/DDBJ databases">
        <title>The Natural Products Discovery Center: Release of the First 8490 Sequenced Strains for Exploring Actinobacteria Biosynthetic Diversity.</title>
        <authorList>
            <person name="Kalkreuter E."/>
            <person name="Kautsar S.A."/>
            <person name="Yang D."/>
            <person name="Bader C.D."/>
            <person name="Teijaro C.N."/>
            <person name="Fluegel L."/>
            <person name="Davis C.M."/>
            <person name="Simpson J.R."/>
            <person name="Lauterbach L."/>
            <person name="Steele A.D."/>
            <person name="Gui C."/>
            <person name="Meng S."/>
            <person name="Li G."/>
            <person name="Viehrig K."/>
            <person name="Ye F."/>
            <person name="Su P."/>
            <person name="Kiefer A.F."/>
            <person name="Nichols A."/>
            <person name="Cepeda A.J."/>
            <person name="Yan W."/>
            <person name="Fan B."/>
            <person name="Jiang Y."/>
            <person name="Adhikari A."/>
            <person name="Zheng C.-J."/>
            <person name="Schuster L."/>
            <person name="Cowan T.M."/>
            <person name="Smanski M.J."/>
            <person name="Chevrette M.G."/>
            <person name="De Carvalho L.P.S."/>
            <person name="Shen B."/>
        </authorList>
    </citation>
    <scope>NUCLEOTIDE SEQUENCE [LARGE SCALE GENOMIC DNA]</scope>
    <source>
        <strain evidence="6 7">NPDC005497</strain>
    </source>
</reference>
<dbReference type="Pfam" id="PF00550">
    <property type="entry name" value="PP-binding"/>
    <property type="match status" value="2"/>
</dbReference>
<dbReference type="SMART" id="SM00823">
    <property type="entry name" value="PKS_PP"/>
    <property type="match status" value="2"/>
</dbReference>
<keyword evidence="3" id="KW-0597">Phosphoprotein</keyword>
<comment type="caution">
    <text evidence="6">The sequence shown here is derived from an EMBL/GenBank/DDBJ whole genome shotgun (WGS) entry which is preliminary data.</text>
</comment>
<feature type="domain" description="Carrier" evidence="5">
    <location>
        <begin position="532"/>
        <end position="609"/>
    </location>
</feature>
<dbReference type="SUPFAM" id="SSF56801">
    <property type="entry name" value="Acetyl-CoA synthetase-like"/>
    <property type="match status" value="2"/>
</dbReference>
<dbReference type="PROSITE" id="PS50075">
    <property type="entry name" value="CARRIER"/>
    <property type="match status" value="2"/>
</dbReference>
<dbReference type="Pfam" id="PF00668">
    <property type="entry name" value="Condensation"/>
    <property type="match status" value="1"/>
</dbReference>
<dbReference type="Pfam" id="PF13193">
    <property type="entry name" value="AMP-binding_C"/>
    <property type="match status" value="2"/>
</dbReference>
<dbReference type="InterPro" id="IPR010071">
    <property type="entry name" value="AA_adenyl_dom"/>
</dbReference>
<dbReference type="Pfam" id="PF00501">
    <property type="entry name" value="AMP-binding"/>
    <property type="match status" value="2"/>
</dbReference>
<evidence type="ECO:0000256" key="3">
    <source>
        <dbReference type="ARBA" id="ARBA00022553"/>
    </source>
</evidence>
<proteinExistence type="predicted"/>
<dbReference type="Gene3D" id="3.30.559.10">
    <property type="entry name" value="Chloramphenicol acetyltransferase-like domain"/>
    <property type="match status" value="1"/>
</dbReference>
<dbReference type="PROSITE" id="PS00455">
    <property type="entry name" value="AMP_BINDING"/>
    <property type="match status" value="2"/>
</dbReference>
<gene>
    <name evidence="6" type="ORF">ACFYQT_32600</name>
</gene>
<dbReference type="CDD" id="cd05930">
    <property type="entry name" value="A_NRPS"/>
    <property type="match status" value="2"/>
</dbReference>
<feature type="domain" description="Carrier" evidence="5">
    <location>
        <begin position="1606"/>
        <end position="1685"/>
    </location>
</feature>
<keyword evidence="7" id="KW-1185">Reference proteome</keyword>
<dbReference type="InterPro" id="IPR009081">
    <property type="entry name" value="PP-bd_ACP"/>
</dbReference>
<evidence type="ECO:0000256" key="2">
    <source>
        <dbReference type="ARBA" id="ARBA00022450"/>
    </source>
</evidence>
<dbReference type="Gene3D" id="1.10.1200.10">
    <property type="entry name" value="ACP-like"/>
    <property type="match status" value="2"/>
</dbReference>
<dbReference type="CDD" id="cd19531">
    <property type="entry name" value="LCL_NRPS-like"/>
    <property type="match status" value="1"/>
</dbReference>
<dbReference type="InterPro" id="IPR020806">
    <property type="entry name" value="PKS_PP-bd"/>
</dbReference>
<sequence>MNEPAKSGRVPGHLLILPLFRAQAARTPAAAAVVRADGTAVTYAELAALADRFAAGLRSAGVRPGDFVGVCLRRGPELVAALLGVWLAGAAYVPLDPRHPAARLAAVLADTGNPVVLAERATADGLPGTVRTLTVEGIEGIHGAQDLQGIESAGDELHHEGVQFAADADQPAYVLHTSGSTGRPKGVLVPHGGIANRVRWLAHRHRVGAGDRMLLKTTVGFDAAGLELFSPLIAGGAVVLAPEGAERDPAALLRAVVDGGVTILQGVPSVYRRLVEEPGWEGAGALRLLFSAGEPLHAELCRALHDRVPGAEIWNTYGPTEASVDITEHRWDPAQDTGAVPIGRPIGNMRVLVLDQAGRPVPVGVPGELHAGGVGLALGYLGRPDQSAERFVPDPHRAGARLYRTGDRARWRTDGVLEYLGRLDHQVKVNGVRIEPGEIEAALAAHPWVRAAVAAGVPDGRGGHRLVAWVQSRGEPLGPQELRAFLRHSLPEPLVPTAYVPVTEFPLTPNGKIDRSALPDPADAAAETAHIPVRTPAERVVAEEWTRLTSTPAAEIGAHHDFFQLGGSSLMLNRLAAGLSHAAGRHIPATALLTATTVEQQAALLTAGRAADDTAGRAADDTAVPPTQRAVTSVDRDPHGLPLSPGQQSMWLLDRLRPGSAEWNAPVFLTLPAAYDDTVVRGALSALAARHEILRTRYLLRGTEPAQLADLPAEWDVRFARADTADELNALVEAEFAVPFDLVRGPVRRALAVRGRGTLTLLLSIHHIACDGWTSVVLERDLKALAEALHTGTDAHLPALPVQYADHAVHRRARLTDTFLMSELAHWKEALDGITPVDLPADRPRPATRDAAGAAHVFTVPAPLAEQVSALGRSRGATLQQTLLTAFAALVARFSGNWDVPVGVPVAGRHGDEVAEVAGYFLNTLVLRCDAPADTPFREALVRVRDTARTAFAHQELPFDRLVAELDDTRDPARTPLYQVMFDVHEEGRTGTAVDAGDVDAFRWAWRTARTDLTFVLQRRPDGSLLGLAEYATALFDAATVERLADCWIRLLESVTADPDRRLADVDLLPPPLRAELLARGPGRPEPGTVTGPEQTVDAAIAAAARRAPQDTAVVCGGERWTYERLERRAEAFAARLRAAGAGEGSVVAVLLGRTPDLVAAFLGAWRAGAAYVPLDPAAPDERTAHVLADAAASVLVTDGTQAARFAGRFEGRVLDVGTVAETPQTAARTRPAPPVPAVADDPSRLAYLMYTSGSTGRPKGVAVEHGSLLTMLRASQAHLDFGQGPDDAWLALAQVTFDISCTELFMPLVAGGRVVLAREQEQRDHEAQLRLIDEQEVSHLQVAPTHWQLLLDAGLGRRPIVGQTGGEPCPPALARELSRRLMRFINEYGLTETTIAATRWDADDAPTGVPVGRPYPHVTAYVLDDRLQPVPYGVTGELCVGGDGLARGYHGRPGPTAAAFVPDPYGLAGARLYRTGDRARMRPDGTLEFAGRADGQVKIRGRRVETGEVQGVLVEHPAVAQAYVTVHGSGPEAALVGYWTPASDAEPATDAELLDHCARRLPDYMLPALLVGLERLPLTRHNKVDTAALPVPDLAAALADEPYSAPEGPVEEALAAIWSEVLFGDGAARPVGARQGFFRIGGNSVRATRVIARVQEEFDVELPLSAVFERPTVRGLATAVEEAVRAEIESLTEAELALAHREYQP</sequence>
<dbReference type="InterPro" id="IPR020845">
    <property type="entry name" value="AMP-binding_CS"/>
</dbReference>
<protein>
    <submittedName>
        <fullName evidence="6">Amino acid adenylation domain-containing protein</fullName>
    </submittedName>
</protein>
<dbReference type="EMBL" id="JBIAJP010000012">
    <property type="protein sequence ID" value="MFF0008151.1"/>
    <property type="molecule type" value="Genomic_DNA"/>
</dbReference>
<dbReference type="Gene3D" id="3.30.559.30">
    <property type="entry name" value="Nonribosomal peptide synthetase, condensation domain"/>
    <property type="match status" value="1"/>
</dbReference>
<dbReference type="InterPro" id="IPR000873">
    <property type="entry name" value="AMP-dep_synth/lig_dom"/>
</dbReference>
<dbReference type="Gene3D" id="3.40.50.980">
    <property type="match status" value="2"/>
</dbReference>
<dbReference type="InterPro" id="IPR045851">
    <property type="entry name" value="AMP-bd_C_sf"/>
</dbReference>
<evidence type="ECO:0000259" key="5">
    <source>
        <dbReference type="PROSITE" id="PS50075"/>
    </source>
</evidence>
<dbReference type="Gene3D" id="2.30.38.10">
    <property type="entry name" value="Luciferase, Domain 3"/>
    <property type="match status" value="1"/>
</dbReference>
<dbReference type="InterPro" id="IPR001242">
    <property type="entry name" value="Condensation_dom"/>
</dbReference>
<organism evidence="6 7">
    <name type="scientific">Streptomyces tibetensis</name>
    <dbReference type="NCBI Taxonomy" id="2382123"/>
    <lineage>
        <taxon>Bacteria</taxon>
        <taxon>Bacillati</taxon>
        <taxon>Actinomycetota</taxon>
        <taxon>Actinomycetes</taxon>
        <taxon>Kitasatosporales</taxon>
        <taxon>Streptomycetaceae</taxon>
        <taxon>Streptomyces</taxon>
    </lineage>
</organism>
<dbReference type="Gene3D" id="3.30.300.30">
    <property type="match status" value="2"/>
</dbReference>
<feature type="region of interest" description="Disordered" evidence="4">
    <location>
        <begin position="615"/>
        <end position="640"/>
    </location>
</feature>
<dbReference type="PROSITE" id="PS00012">
    <property type="entry name" value="PHOSPHOPANTETHEINE"/>
    <property type="match status" value="2"/>
</dbReference>
<dbReference type="PANTHER" id="PTHR45527">
    <property type="entry name" value="NONRIBOSOMAL PEPTIDE SYNTHETASE"/>
    <property type="match status" value="1"/>
</dbReference>
<evidence type="ECO:0000313" key="6">
    <source>
        <dbReference type="EMBL" id="MFF0008151.1"/>
    </source>
</evidence>
<dbReference type="InterPro" id="IPR025110">
    <property type="entry name" value="AMP-bd_C"/>
</dbReference>
<keyword evidence="2" id="KW-0596">Phosphopantetheine</keyword>
<name>A0ABW6N4D8_9ACTN</name>
<accession>A0ABW6N4D8</accession>
<dbReference type="InterPro" id="IPR023213">
    <property type="entry name" value="CAT-like_dom_sf"/>
</dbReference>
<dbReference type="InterPro" id="IPR042099">
    <property type="entry name" value="ANL_N_sf"/>
</dbReference>
<dbReference type="InterPro" id="IPR006162">
    <property type="entry name" value="Ppantetheine_attach_site"/>
</dbReference>
<dbReference type="Proteomes" id="UP001601422">
    <property type="component" value="Unassembled WGS sequence"/>
</dbReference>
<evidence type="ECO:0000313" key="7">
    <source>
        <dbReference type="Proteomes" id="UP001601422"/>
    </source>
</evidence>